<reference evidence="1" key="1">
    <citation type="submission" date="2018-02" db="EMBL/GenBank/DDBJ databases">
        <title>Rhizophora mucronata_Transcriptome.</title>
        <authorList>
            <person name="Meera S.P."/>
            <person name="Sreeshan A."/>
            <person name="Augustine A."/>
        </authorList>
    </citation>
    <scope>NUCLEOTIDE SEQUENCE</scope>
    <source>
        <tissue evidence="1">Leaf</tissue>
    </source>
</reference>
<protein>
    <submittedName>
        <fullName evidence="1">Uncharacterized protein</fullName>
    </submittedName>
</protein>
<accession>A0A2P2N0C0</accession>
<name>A0A2P2N0C0_RHIMU</name>
<proteinExistence type="predicted"/>
<dbReference type="AlphaFoldDB" id="A0A2P2N0C0"/>
<dbReference type="EMBL" id="GGEC01055436">
    <property type="protein sequence ID" value="MBX35920.1"/>
    <property type="molecule type" value="Transcribed_RNA"/>
</dbReference>
<organism evidence="1">
    <name type="scientific">Rhizophora mucronata</name>
    <name type="common">Asiatic mangrove</name>
    <dbReference type="NCBI Taxonomy" id="61149"/>
    <lineage>
        <taxon>Eukaryota</taxon>
        <taxon>Viridiplantae</taxon>
        <taxon>Streptophyta</taxon>
        <taxon>Embryophyta</taxon>
        <taxon>Tracheophyta</taxon>
        <taxon>Spermatophyta</taxon>
        <taxon>Magnoliopsida</taxon>
        <taxon>eudicotyledons</taxon>
        <taxon>Gunneridae</taxon>
        <taxon>Pentapetalae</taxon>
        <taxon>rosids</taxon>
        <taxon>fabids</taxon>
        <taxon>Malpighiales</taxon>
        <taxon>Rhizophoraceae</taxon>
        <taxon>Rhizophora</taxon>
    </lineage>
</organism>
<sequence length="38" mass="4412">MRAFEWCIIGIIPTLWSEDAIQMCAEYGAKSKIKFLTF</sequence>
<evidence type="ECO:0000313" key="1">
    <source>
        <dbReference type="EMBL" id="MBX35920.1"/>
    </source>
</evidence>